<dbReference type="PANTHER" id="PTHR43133:SF62">
    <property type="entry name" value="RNA POLYMERASE SIGMA FACTOR SIGZ"/>
    <property type="match status" value="1"/>
</dbReference>
<sequence length="192" mass="21815">MDKSSECDDATLLIQIGQQEVKALSLLYDRYARIIYSFAFKSLHSVEESEEVVLDVFSQVWRIASRFDPHKGRADTWLFTLTRSRILDRLRKMNRALSTQPLLSGAFEIQTGSNGVDLFEDAVIRERQIQVRAAMKKLPPEQRIVIDLAYFQGLSQSEIACHTGCALGTIKTRIRLGLNKLKLILDDNVSRG</sequence>
<dbReference type="InterPro" id="IPR013249">
    <property type="entry name" value="RNA_pol_sigma70_r4_t2"/>
</dbReference>
<dbReference type="EMBL" id="JTHE03000067">
    <property type="protein sequence ID" value="MCM1983658.1"/>
    <property type="molecule type" value="Genomic_DNA"/>
</dbReference>
<reference evidence="7 8" key="1">
    <citation type="journal article" date="2015" name="Genome Announc.">
        <title>Draft Genome Sequence of Filamentous Marine Cyanobacterium Lyngbya confervoides Strain BDU141951.</title>
        <authorList>
            <person name="Chandrababunaidu M.M."/>
            <person name="Sen D."/>
            <person name="Tripathy S."/>
        </authorList>
    </citation>
    <scope>NUCLEOTIDE SEQUENCE [LARGE SCALE GENOMIC DNA]</scope>
    <source>
        <strain evidence="7 8">BDU141951</strain>
    </source>
</reference>
<gene>
    <name evidence="7" type="ORF">QQ91_0012605</name>
</gene>
<dbReference type="Gene3D" id="1.10.1740.10">
    <property type="match status" value="1"/>
</dbReference>
<keyword evidence="3" id="KW-0731">Sigma factor</keyword>
<keyword evidence="8" id="KW-1185">Reference proteome</keyword>
<feature type="domain" description="RNA polymerase sigma factor 70 region 4 type 2" evidence="6">
    <location>
        <begin position="130"/>
        <end position="181"/>
    </location>
</feature>
<dbReference type="GO" id="GO:0016987">
    <property type="term" value="F:sigma factor activity"/>
    <property type="evidence" value="ECO:0007669"/>
    <property type="project" value="UniProtKB-KW"/>
</dbReference>
<dbReference type="InterPro" id="IPR007627">
    <property type="entry name" value="RNA_pol_sigma70_r2"/>
</dbReference>
<comment type="similarity">
    <text evidence="1">Belongs to the sigma-70 factor family. ECF subfamily.</text>
</comment>
<comment type="caution">
    <text evidence="7">The sequence shown here is derived from an EMBL/GenBank/DDBJ whole genome shotgun (WGS) entry which is preliminary data.</text>
</comment>
<keyword evidence="4" id="KW-0804">Transcription</keyword>
<dbReference type="CDD" id="cd06171">
    <property type="entry name" value="Sigma70_r4"/>
    <property type="match status" value="1"/>
</dbReference>
<evidence type="ECO:0000256" key="4">
    <source>
        <dbReference type="ARBA" id="ARBA00023163"/>
    </source>
</evidence>
<protein>
    <submittedName>
        <fullName evidence="7">Sigma-70 family RNA polymerase sigma factor</fullName>
    </submittedName>
</protein>
<dbReference type="Pfam" id="PF04542">
    <property type="entry name" value="Sigma70_r2"/>
    <property type="match status" value="1"/>
</dbReference>
<dbReference type="RefSeq" id="WP_166282593.1">
    <property type="nucleotide sequence ID" value="NZ_JTHE03000067.1"/>
</dbReference>
<evidence type="ECO:0000256" key="3">
    <source>
        <dbReference type="ARBA" id="ARBA00023082"/>
    </source>
</evidence>
<dbReference type="InterPro" id="IPR036388">
    <property type="entry name" value="WH-like_DNA-bd_sf"/>
</dbReference>
<dbReference type="InterPro" id="IPR013325">
    <property type="entry name" value="RNA_pol_sigma_r2"/>
</dbReference>
<dbReference type="InterPro" id="IPR014284">
    <property type="entry name" value="RNA_pol_sigma-70_dom"/>
</dbReference>
<dbReference type="SUPFAM" id="SSF88946">
    <property type="entry name" value="Sigma2 domain of RNA polymerase sigma factors"/>
    <property type="match status" value="1"/>
</dbReference>
<dbReference type="AlphaFoldDB" id="A0ABD4T4P7"/>
<evidence type="ECO:0000313" key="8">
    <source>
        <dbReference type="Proteomes" id="UP000031561"/>
    </source>
</evidence>
<accession>A0ABD4T4P7</accession>
<dbReference type="NCBIfam" id="TIGR02937">
    <property type="entry name" value="sigma70-ECF"/>
    <property type="match status" value="1"/>
</dbReference>
<dbReference type="Gene3D" id="1.10.10.10">
    <property type="entry name" value="Winged helix-like DNA-binding domain superfamily/Winged helix DNA-binding domain"/>
    <property type="match status" value="1"/>
</dbReference>
<evidence type="ECO:0000256" key="2">
    <source>
        <dbReference type="ARBA" id="ARBA00023015"/>
    </source>
</evidence>
<dbReference type="Pfam" id="PF08281">
    <property type="entry name" value="Sigma70_r4_2"/>
    <property type="match status" value="1"/>
</dbReference>
<evidence type="ECO:0000256" key="1">
    <source>
        <dbReference type="ARBA" id="ARBA00010641"/>
    </source>
</evidence>
<dbReference type="InterPro" id="IPR039425">
    <property type="entry name" value="RNA_pol_sigma-70-like"/>
</dbReference>
<evidence type="ECO:0000313" key="7">
    <source>
        <dbReference type="EMBL" id="MCM1983658.1"/>
    </source>
</evidence>
<organism evidence="7 8">
    <name type="scientific">Lyngbya confervoides BDU141951</name>
    <dbReference type="NCBI Taxonomy" id="1574623"/>
    <lineage>
        <taxon>Bacteria</taxon>
        <taxon>Bacillati</taxon>
        <taxon>Cyanobacteriota</taxon>
        <taxon>Cyanophyceae</taxon>
        <taxon>Oscillatoriophycideae</taxon>
        <taxon>Oscillatoriales</taxon>
        <taxon>Microcoleaceae</taxon>
        <taxon>Lyngbya</taxon>
    </lineage>
</organism>
<proteinExistence type="inferred from homology"/>
<evidence type="ECO:0000259" key="6">
    <source>
        <dbReference type="Pfam" id="PF08281"/>
    </source>
</evidence>
<dbReference type="InterPro" id="IPR013324">
    <property type="entry name" value="RNA_pol_sigma_r3/r4-like"/>
</dbReference>
<dbReference type="Proteomes" id="UP000031561">
    <property type="component" value="Unassembled WGS sequence"/>
</dbReference>
<name>A0ABD4T4P7_9CYAN</name>
<dbReference type="SUPFAM" id="SSF88659">
    <property type="entry name" value="Sigma3 and sigma4 domains of RNA polymerase sigma factors"/>
    <property type="match status" value="1"/>
</dbReference>
<feature type="domain" description="RNA polymerase sigma-70 region 2" evidence="5">
    <location>
        <begin position="27"/>
        <end position="95"/>
    </location>
</feature>
<evidence type="ECO:0000259" key="5">
    <source>
        <dbReference type="Pfam" id="PF04542"/>
    </source>
</evidence>
<keyword evidence="2" id="KW-0805">Transcription regulation</keyword>
<dbReference type="PANTHER" id="PTHR43133">
    <property type="entry name" value="RNA POLYMERASE ECF-TYPE SIGMA FACTO"/>
    <property type="match status" value="1"/>
</dbReference>